<dbReference type="PANTHER" id="PTHR39081">
    <property type="entry name" value="MUT7-C DOMAIN-CONTAINING PROTEIN"/>
    <property type="match status" value="1"/>
</dbReference>
<dbReference type="PANTHER" id="PTHR39081:SF1">
    <property type="entry name" value="MUT7-C RNASE DOMAIN-CONTAINING PROTEIN"/>
    <property type="match status" value="1"/>
</dbReference>
<name>A0A7C5ET32_9BACT</name>
<organism evidence="2">
    <name type="scientific">Desulfobacca acetoxidans</name>
    <dbReference type="NCBI Taxonomy" id="60893"/>
    <lineage>
        <taxon>Bacteria</taxon>
        <taxon>Pseudomonadati</taxon>
        <taxon>Thermodesulfobacteriota</taxon>
        <taxon>Desulfobaccia</taxon>
        <taxon>Desulfobaccales</taxon>
        <taxon>Desulfobaccaceae</taxon>
        <taxon>Desulfobacca</taxon>
    </lineage>
</organism>
<comment type="caution">
    <text evidence="2">The sequence shown here is derived from an EMBL/GenBank/DDBJ whole genome shotgun (WGS) entry which is preliminary data.</text>
</comment>
<reference evidence="2" key="1">
    <citation type="journal article" date="2020" name="mSystems">
        <title>Genome- and Community-Level Interaction Insights into Carbon Utilization and Element Cycling Functions of Hydrothermarchaeota in Hydrothermal Sediment.</title>
        <authorList>
            <person name="Zhou Z."/>
            <person name="Liu Y."/>
            <person name="Xu W."/>
            <person name="Pan J."/>
            <person name="Luo Z.H."/>
            <person name="Li M."/>
        </authorList>
    </citation>
    <scope>NUCLEOTIDE SEQUENCE [LARGE SCALE GENOMIC DNA]</scope>
    <source>
        <strain evidence="2">SpSt-853</strain>
    </source>
</reference>
<dbReference type="EMBL" id="DTKJ01000039">
    <property type="protein sequence ID" value="HGZ11564.1"/>
    <property type="molecule type" value="Genomic_DNA"/>
</dbReference>
<dbReference type="InterPro" id="IPR002782">
    <property type="entry name" value="Mut7-C_RNAse_dom"/>
</dbReference>
<protein>
    <recommendedName>
        <fullName evidence="1">Mut7-C RNAse domain-containing protein</fullName>
    </recommendedName>
</protein>
<feature type="domain" description="Mut7-C RNAse" evidence="1">
    <location>
        <begin position="1"/>
        <end position="142"/>
    </location>
</feature>
<dbReference type="Pfam" id="PF01927">
    <property type="entry name" value="Mut7-C"/>
    <property type="match status" value="1"/>
</dbReference>
<proteinExistence type="predicted"/>
<dbReference type="AlphaFoldDB" id="A0A7C5ET32"/>
<evidence type="ECO:0000313" key="2">
    <source>
        <dbReference type="EMBL" id="HGZ11564.1"/>
    </source>
</evidence>
<evidence type="ECO:0000259" key="1">
    <source>
        <dbReference type="Pfam" id="PF01927"/>
    </source>
</evidence>
<sequence>MRFVADSSLGRLAKWLRLLGFDTVVQALPSTPARLPPPVSGTVYLTRRAAWQGSLREDVLVLKNNDPERQLAELGQRFALHRQSGRAFSRCAECNEPLLPLDRGTALELVPDHVFFTQEQFFQCPACRRVYWPGSHLNRIITKIKEMYPDRGRLLLPPGNFRKGVPYGH</sequence>
<gene>
    <name evidence="2" type="ORF">ENW48_05055</name>
</gene>
<accession>A0A7C5ET32</accession>